<gene>
    <name evidence="2" type="ORF">S06H3_62617</name>
</gene>
<comment type="caution">
    <text evidence="2">The sequence shown here is derived from an EMBL/GenBank/DDBJ whole genome shotgun (WGS) entry which is preliminary data.</text>
</comment>
<reference evidence="2" key="1">
    <citation type="journal article" date="2014" name="Front. Microbiol.">
        <title>High frequency of phylogenetically diverse reductive dehalogenase-homologous genes in deep subseafloor sedimentary metagenomes.</title>
        <authorList>
            <person name="Kawai M."/>
            <person name="Futagami T."/>
            <person name="Toyoda A."/>
            <person name="Takaki Y."/>
            <person name="Nishi S."/>
            <person name="Hori S."/>
            <person name="Arai W."/>
            <person name="Tsubouchi T."/>
            <person name="Morono Y."/>
            <person name="Uchiyama I."/>
            <person name="Ito T."/>
            <person name="Fujiyama A."/>
            <person name="Inagaki F."/>
            <person name="Takami H."/>
        </authorList>
    </citation>
    <scope>NUCLEOTIDE SEQUENCE</scope>
    <source>
        <strain evidence="2">Expedition CK06-06</strain>
    </source>
</reference>
<dbReference type="AlphaFoldDB" id="X1QFE9"/>
<name>X1QFE9_9ZZZZ</name>
<evidence type="ECO:0000259" key="1">
    <source>
        <dbReference type="Pfam" id="PF13518"/>
    </source>
</evidence>
<dbReference type="Pfam" id="PF13518">
    <property type="entry name" value="HTH_28"/>
    <property type="match status" value="1"/>
</dbReference>
<organism evidence="2">
    <name type="scientific">marine sediment metagenome</name>
    <dbReference type="NCBI Taxonomy" id="412755"/>
    <lineage>
        <taxon>unclassified sequences</taxon>
        <taxon>metagenomes</taxon>
        <taxon>ecological metagenomes</taxon>
    </lineage>
</organism>
<accession>X1QFE9</accession>
<protein>
    <recommendedName>
        <fullName evidence="1">Insertion element IS150 protein InsJ-like helix-turn-helix domain-containing protein</fullName>
    </recommendedName>
</protein>
<sequence length="107" mass="12554">MANMRKQYPPNFRAKVALEAIRGERTCAELASEYQVHPTQIKTWKKTAVEGIIELFTDRKKTKDKEKSLLIEELYRQIGQLKVELDWLKKKFGFTSEGEGFAYRARK</sequence>
<evidence type="ECO:0000313" key="2">
    <source>
        <dbReference type="EMBL" id="GAI49765.1"/>
    </source>
</evidence>
<dbReference type="InterPro" id="IPR055247">
    <property type="entry name" value="InsJ-like_HTH"/>
</dbReference>
<proteinExistence type="predicted"/>
<dbReference type="EMBL" id="BARV01041331">
    <property type="protein sequence ID" value="GAI49765.1"/>
    <property type="molecule type" value="Genomic_DNA"/>
</dbReference>
<feature type="domain" description="Insertion element IS150 protein InsJ-like helix-turn-helix" evidence="1">
    <location>
        <begin position="12"/>
        <end position="55"/>
    </location>
</feature>
<dbReference type="SUPFAM" id="SSF46689">
    <property type="entry name" value="Homeodomain-like"/>
    <property type="match status" value="1"/>
</dbReference>
<dbReference type="InterPro" id="IPR009057">
    <property type="entry name" value="Homeodomain-like_sf"/>
</dbReference>